<reference evidence="1 2" key="1">
    <citation type="submission" date="2020-08" db="EMBL/GenBank/DDBJ databases">
        <title>Genomic Encyclopedia of Type Strains, Phase III (KMG-III): the genomes of soil and plant-associated and newly described type strains.</title>
        <authorList>
            <person name="Whitman W."/>
        </authorList>
    </citation>
    <scope>NUCLEOTIDE SEQUENCE [LARGE SCALE GENOMIC DNA]</scope>
    <source>
        <strain evidence="1 2">CECT 8572</strain>
    </source>
</reference>
<dbReference type="Gene3D" id="1.10.10.10">
    <property type="entry name" value="Winged helix-like DNA-binding domain superfamily/Winged helix DNA-binding domain"/>
    <property type="match status" value="1"/>
</dbReference>
<organism evidence="1 2">
    <name type="scientific">Limimaricola variabilis</name>
    <dbReference type="NCBI Taxonomy" id="1492771"/>
    <lineage>
        <taxon>Bacteria</taxon>
        <taxon>Pseudomonadati</taxon>
        <taxon>Pseudomonadota</taxon>
        <taxon>Alphaproteobacteria</taxon>
        <taxon>Rhodobacterales</taxon>
        <taxon>Paracoccaceae</taxon>
        <taxon>Limimaricola</taxon>
    </lineage>
</organism>
<keyword evidence="2" id="KW-1185">Reference proteome</keyword>
<dbReference type="InterPro" id="IPR036390">
    <property type="entry name" value="WH_DNA-bd_sf"/>
</dbReference>
<dbReference type="PANTHER" id="PTHR38600">
    <property type="entry name" value="TRANSCRIPTIONAL REGULATORY PROTEIN"/>
    <property type="match status" value="1"/>
</dbReference>
<dbReference type="InterPro" id="IPR036388">
    <property type="entry name" value="WH-like_DNA-bd_sf"/>
</dbReference>
<evidence type="ECO:0000313" key="2">
    <source>
        <dbReference type="Proteomes" id="UP000576152"/>
    </source>
</evidence>
<dbReference type="PANTHER" id="PTHR38600:SF2">
    <property type="entry name" value="SLL0088 PROTEIN"/>
    <property type="match status" value="1"/>
</dbReference>
<accession>A0ABR6HS69</accession>
<gene>
    <name evidence="1" type="ORF">FHS00_003014</name>
</gene>
<dbReference type="SUPFAM" id="SSF46785">
    <property type="entry name" value="Winged helix' DNA-binding domain"/>
    <property type="match status" value="1"/>
</dbReference>
<sequence>MSELAAPHDMALPSLMGHLKKLEDAGLIITAKEGRVRVCELAPDTFVPVQDWLSEQRAIWESKLDRFDDYVTNLMRERSQ</sequence>
<proteinExistence type="predicted"/>
<dbReference type="Proteomes" id="UP000576152">
    <property type="component" value="Unassembled WGS sequence"/>
</dbReference>
<evidence type="ECO:0000313" key="1">
    <source>
        <dbReference type="EMBL" id="MBB3713410.1"/>
    </source>
</evidence>
<protein>
    <submittedName>
        <fullName evidence="1">DNA-binding transcriptional ArsR family regulator</fullName>
    </submittedName>
</protein>
<dbReference type="EMBL" id="JACIBX010000014">
    <property type="protein sequence ID" value="MBB3713410.1"/>
    <property type="molecule type" value="Genomic_DNA"/>
</dbReference>
<name>A0ABR6HS69_9RHOB</name>
<comment type="caution">
    <text evidence="1">The sequence shown here is derived from an EMBL/GenBank/DDBJ whole genome shotgun (WGS) entry which is preliminary data.</text>
</comment>
<keyword evidence="1" id="KW-0238">DNA-binding</keyword>
<dbReference type="GO" id="GO:0003677">
    <property type="term" value="F:DNA binding"/>
    <property type="evidence" value="ECO:0007669"/>
    <property type="project" value="UniProtKB-KW"/>
</dbReference>